<comment type="caution">
    <text evidence="2">The sequence shown here is derived from an EMBL/GenBank/DDBJ whole genome shotgun (WGS) entry which is preliminary data.</text>
</comment>
<evidence type="ECO:0000313" key="2">
    <source>
        <dbReference type="EMBL" id="TEA04147.1"/>
    </source>
</evidence>
<evidence type="ECO:0000313" key="3">
    <source>
        <dbReference type="Proteomes" id="UP000294604"/>
    </source>
</evidence>
<reference evidence="2 3" key="1">
    <citation type="journal article" date="2019" name="Sci. Rep.">
        <title>Extended insight into the Mycobacterium chelonae-abscessus complex through whole genome sequencing of Mycobacterium salmoniphilum outbreak and Mycobacterium salmoniphilum-like strains.</title>
        <authorList>
            <person name="Behra P.R.K."/>
            <person name="Das S."/>
            <person name="Pettersson B.M.F."/>
            <person name="Shirreff L."/>
            <person name="DuCote T."/>
            <person name="Jacobsson K.G."/>
            <person name="Ennis D.G."/>
            <person name="Kirsebom L.A."/>
        </authorList>
    </citation>
    <scope>NUCLEOTIDE SEQUENCE [LARGE SCALE GENOMIC DNA]</scope>
    <source>
        <strain evidence="2 3">CCUG 60884</strain>
    </source>
</reference>
<feature type="chain" id="PRO_5020703592" description="Ig-like domain-containing protein" evidence="1">
    <location>
        <begin position="32"/>
        <end position="111"/>
    </location>
</feature>
<dbReference type="RefSeq" id="WP_134085736.1">
    <property type="nucleotide sequence ID" value="NZ_JAPDRC010000003.1"/>
</dbReference>
<gene>
    <name evidence="2" type="ORF">CCUG60884_03011</name>
</gene>
<accession>A0A4V3I0Y7</accession>
<evidence type="ECO:0008006" key="4">
    <source>
        <dbReference type="Google" id="ProtNLM"/>
    </source>
</evidence>
<evidence type="ECO:0000256" key="1">
    <source>
        <dbReference type="SAM" id="SignalP"/>
    </source>
</evidence>
<keyword evidence="1" id="KW-0732">Signal</keyword>
<organism evidence="2 3">
    <name type="scientific">Mycobacteroides salmoniphilum</name>
    <dbReference type="NCBI Taxonomy" id="404941"/>
    <lineage>
        <taxon>Bacteria</taxon>
        <taxon>Bacillati</taxon>
        <taxon>Actinomycetota</taxon>
        <taxon>Actinomycetes</taxon>
        <taxon>Mycobacteriales</taxon>
        <taxon>Mycobacteriaceae</taxon>
        <taxon>Mycobacteroides</taxon>
    </lineage>
</organism>
<dbReference type="Proteomes" id="UP000294604">
    <property type="component" value="Unassembled WGS sequence"/>
</dbReference>
<proteinExistence type="predicted"/>
<protein>
    <recommendedName>
        <fullName evidence="4">Ig-like domain-containing protein</fullName>
    </recommendedName>
</protein>
<dbReference type="OrthoDB" id="4751380at2"/>
<dbReference type="AlphaFoldDB" id="A0A4V3I0Y7"/>
<sequence length="111" mass="11959" precursor="true">MHRKYFPSRSIAAATFLAAALAVATPTAASAGPAPVSALQVIAQLQRQGDKVIVLRAGDKPLQACTVTAVREGKSEYWWTSPRIVDPSRAKRANGVGTQLMYRTVYVDIQC</sequence>
<name>A0A4V3I0Y7_9MYCO</name>
<feature type="signal peptide" evidence="1">
    <location>
        <begin position="1"/>
        <end position="31"/>
    </location>
</feature>
<dbReference type="EMBL" id="PECL01000008">
    <property type="protein sequence ID" value="TEA04147.1"/>
    <property type="molecule type" value="Genomic_DNA"/>
</dbReference>